<organism evidence="1 2">
    <name type="scientific">Deinococcus psychrotolerans</name>
    <dbReference type="NCBI Taxonomy" id="2489213"/>
    <lineage>
        <taxon>Bacteria</taxon>
        <taxon>Thermotogati</taxon>
        <taxon>Deinococcota</taxon>
        <taxon>Deinococci</taxon>
        <taxon>Deinococcales</taxon>
        <taxon>Deinococcaceae</taxon>
        <taxon>Deinococcus</taxon>
    </lineage>
</organism>
<gene>
    <name evidence="1" type="ORF">EHF33_15375</name>
</gene>
<name>A0A3G8YHF0_9DEIO</name>
<dbReference type="InterPro" id="IPR036388">
    <property type="entry name" value="WH-like_DNA-bd_sf"/>
</dbReference>
<evidence type="ECO:0000313" key="1">
    <source>
        <dbReference type="EMBL" id="AZI44270.1"/>
    </source>
</evidence>
<evidence type="ECO:0000313" key="2">
    <source>
        <dbReference type="Proteomes" id="UP000276417"/>
    </source>
</evidence>
<reference evidence="1 2" key="1">
    <citation type="submission" date="2018-11" db="EMBL/GenBank/DDBJ databases">
        <title>Deinococcus shelandsis sp. nov., isolated from South Shetland Islands soil of Antarctica.</title>
        <authorList>
            <person name="Tian J."/>
        </authorList>
    </citation>
    <scope>NUCLEOTIDE SEQUENCE [LARGE SCALE GENOMIC DNA]</scope>
    <source>
        <strain evidence="1 2">S14-83T</strain>
    </source>
</reference>
<dbReference type="Gene3D" id="1.25.40.10">
    <property type="entry name" value="Tetratricopeptide repeat domain"/>
    <property type="match status" value="2"/>
</dbReference>
<accession>A0A3G8YHF0</accession>
<dbReference type="Gene3D" id="1.10.10.10">
    <property type="entry name" value="Winged helix-like DNA-binding domain superfamily/Winged helix DNA-binding domain"/>
    <property type="match status" value="1"/>
</dbReference>
<dbReference type="EMBL" id="CP034184">
    <property type="protein sequence ID" value="AZI44270.1"/>
    <property type="molecule type" value="Genomic_DNA"/>
</dbReference>
<proteinExistence type="predicted"/>
<evidence type="ECO:0008006" key="3">
    <source>
        <dbReference type="Google" id="ProtNLM"/>
    </source>
</evidence>
<dbReference type="KEGG" id="dph:EHF33_15375"/>
<dbReference type="AlphaFoldDB" id="A0A3G8YHF0"/>
<dbReference type="InterPro" id="IPR011990">
    <property type="entry name" value="TPR-like_helical_dom_sf"/>
</dbReference>
<sequence length="1045" mass="114180">MPTLSRPEIERDLYNRLRSVALRQRGAALALWGEAGIGKSYLVQAALRQTVSRTFTFRVSTPLPTILSHLPRPRKLSVWVETHLEQLQTGELLEPQRTAKTLAALLSGLAPVILHLEDLHEAGADRLAFCTELAKAVQRRRGTGLMITSRFSPPDTFEAYRLGPLEPPEFRTMLEKISDLKLPIDALDWVSLRAGGNPLFGLESLRSLTRQGHLWNDGQQWHWREPPAGWLPVTVEALLEEAMHVARGVPLADTMLNTAALLPPGLDNGLQAEVAGLSLAQWREGQATLEQLGTWHDGEFSHPLLREVAARGLSEQQRQRLSRRALDTLQERDPAAAAAFVADAGLEPQDALTLLIAASHRARKAGNDVQSARWLAAAAAYAAGEQQAELLLTASRGLSRADLEQAARLAEQASLSPRYGSEARRLWAELLATQGQLGEAERVLPAVLTDGDEAAHLGQRLILRMLARDVAGALSFWNEQPVLAQSCEAAVLIAGGRALTSTMHLKEASEVLNRASSLPNLSAADQLMIETQAATILLQRGEAKPAAERLGELVPKLLAIGDIYGAARARHNQAVASERLSQLREAAELGLQAATLYAAAGDQRGYATVRAAVAWDYWHLGEYQEAEALLQESRELLQASEPTNLLVECEGILSLLYLDWSPPLAAELSSFHAQKALSVARQISDPVQIVAALYDLGMARLRQGRPAEALAMSEEMNHLCGVHGLEGLTVDTLCCRALALEGLGQIAEALKLLRQAEVDNEGRSVMFTKKIGIEVARLSCDSQKAHDLLDWFSERGMQNGVNVIRRHFPNLDANQADLVSTSPQEPALPALFVLGKMRLEQAGVILPLRGALRRGLLALLLAARLSGHREVSRSDLLDSLYPQLDEVQASAALRDLVYEVRKQCGVSALLTTEDGYALGKVVSDAEQFLETADTRLWHGALFEDVNTQGPFEALRETMSAALRTRAAGLLERDPAEAARLGRLLLGSEPYDLDHLRLTLHALRAASNHKSLSREYAAARARFLEIGERLPERWTEFLALPIGTTA</sequence>
<dbReference type="RefSeq" id="WP_124873748.1">
    <property type="nucleotide sequence ID" value="NZ_CP034184.1"/>
</dbReference>
<dbReference type="InterPro" id="IPR027417">
    <property type="entry name" value="P-loop_NTPase"/>
</dbReference>
<dbReference type="OrthoDB" id="51592at2"/>
<dbReference type="SUPFAM" id="SSF48452">
    <property type="entry name" value="TPR-like"/>
    <property type="match status" value="2"/>
</dbReference>
<dbReference type="Proteomes" id="UP000276417">
    <property type="component" value="Chromosome 2"/>
</dbReference>
<keyword evidence="2" id="KW-1185">Reference proteome</keyword>
<dbReference type="SUPFAM" id="SSF52540">
    <property type="entry name" value="P-loop containing nucleoside triphosphate hydrolases"/>
    <property type="match status" value="1"/>
</dbReference>
<protein>
    <recommendedName>
        <fullName evidence="3">Bacterial transcriptional activator domain-containing protein</fullName>
    </recommendedName>
</protein>